<evidence type="ECO:0000313" key="2">
    <source>
        <dbReference type="EMBL" id="RHA37129.1"/>
    </source>
</evidence>
<dbReference type="InterPro" id="IPR016181">
    <property type="entry name" value="Acyl_CoA_acyltransferase"/>
</dbReference>
<reference evidence="2 3" key="1">
    <citation type="submission" date="2018-08" db="EMBL/GenBank/DDBJ databases">
        <title>Cellulomonas rhizosphaerae sp. nov., a novel actinomycete isolated from soil.</title>
        <authorList>
            <person name="Tian Y."/>
        </authorList>
    </citation>
    <scope>NUCLEOTIDE SEQUENCE [LARGE SCALE GENOMIC DNA]</scope>
    <source>
        <strain evidence="2 3">NEAU-TCZ24</strain>
    </source>
</reference>
<dbReference type="Pfam" id="PF00583">
    <property type="entry name" value="Acetyltransf_1"/>
    <property type="match status" value="1"/>
</dbReference>
<proteinExistence type="predicted"/>
<dbReference type="AlphaFoldDB" id="A0A413RH41"/>
<keyword evidence="2" id="KW-0808">Transferase</keyword>
<gene>
    <name evidence="2" type="ORF">D1825_17765</name>
</gene>
<dbReference type="Proteomes" id="UP000283374">
    <property type="component" value="Unassembled WGS sequence"/>
</dbReference>
<dbReference type="SUPFAM" id="SSF55729">
    <property type="entry name" value="Acyl-CoA N-acyltransferases (Nat)"/>
    <property type="match status" value="1"/>
</dbReference>
<keyword evidence="3" id="KW-1185">Reference proteome</keyword>
<dbReference type="Gene3D" id="3.40.630.30">
    <property type="match status" value="1"/>
</dbReference>
<sequence>MRSVLDACNESDRDESGLREMSTRFAVQDDGRPVALAGYEVWNDEVAHLGVLVVPDARGRGLALTAARTAMDHAPGLVPQWRASVENPVSAAVADRLGFVRAGGQIAIEVSRSRPARA</sequence>
<name>A0A413RH41_9CELL</name>
<dbReference type="GO" id="GO:0016747">
    <property type="term" value="F:acyltransferase activity, transferring groups other than amino-acyl groups"/>
    <property type="evidence" value="ECO:0007669"/>
    <property type="project" value="InterPro"/>
</dbReference>
<comment type="caution">
    <text evidence="2">The sequence shown here is derived from an EMBL/GenBank/DDBJ whole genome shotgun (WGS) entry which is preliminary data.</text>
</comment>
<feature type="domain" description="N-acetyltransferase" evidence="1">
    <location>
        <begin position="1"/>
        <end position="118"/>
    </location>
</feature>
<accession>A0A413RH41</accession>
<evidence type="ECO:0000259" key="1">
    <source>
        <dbReference type="PROSITE" id="PS51186"/>
    </source>
</evidence>
<dbReference type="EMBL" id="QWKP01000223">
    <property type="protein sequence ID" value="RHA37129.1"/>
    <property type="molecule type" value="Genomic_DNA"/>
</dbReference>
<organism evidence="2 3">
    <name type="scientific">Cellulomonas rhizosphaerae</name>
    <dbReference type="NCBI Taxonomy" id="2293719"/>
    <lineage>
        <taxon>Bacteria</taxon>
        <taxon>Bacillati</taxon>
        <taxon>Actinomycetota</taxon>
        <taxon>Actinomycetes</taxon>
        <taxon>Micrococcales</taxon>
        <taxon>Cellulomonadaceae</taxon>
        <taxon>Cellulomonas</taxon>
    </lineage>
</organism>
<evidence type="ECO:0000313" key="3">
    <source>
        <dbReference type="Proteomes" id="UP000283374"/>
    </source>
</evidence>
<dbReference type="CDD" id="cd04301">
    <property type="entry name" value="NAT_SF"/>
    <property type="match status" value="1"/>
</dbReference>
<protein>
    <submittedName>
        <fullName evidence="2">N-acetyltransferase</fullName>
    </submittedName>
</protein>
<dbReference type="InterPro" id="IPR000182">
    <property type="entry name" value="GNAT_dom"/>
</dbReference>
<dbReference type="PROSITE" id="PS51186">
    <property type="entry name" value="GNAT"/>
    <property type="match status" value="1"/>
</dbReference>